<reference evidence="1 2" key="1">
    <citation type="journal article" date="2019" name="Genome Biol. Evol.">
        <title>Insights into the evolution of the New World diploid cottons (Gossypium, subgenus Houzingenia) based on genome sequencing.</title>
        <authorList>
            <person name="Grover C.E."/>
            <person name="Arick M.A. 2nd"/>
            <person name="Thrash A."/>
            <person name="Conover J.L."/>
            <person name="Sanders W.S."/>
            <person name="Peterson D.G."/>
            <person name="Frelichowski J.E."/>
            <person name="Scheffler J.A."/>
            <person name="Scheffler B.E."/>
            <person name="Wendel J.F."/>
        </authorList>
    </citation>
    <scope>NUCLEOTIDE SEQUENCE [LARGE SCALE GENOMIC DNA]</scope>
    <source>
        <strain evidence="1">1</strain>
        <tissue evidence="1">Leaf</tissue>
    </source>
</reference>
<accession>A0A7J9MGL0</accession>
<evidence type="ECO:0000313" key="2">
    <source>
        <dbReference type="Proteomes" id="UP000593576"/>
    </source>
</evidence>
<sequence length="27" mass="3162">MRTNLWLLQVEEVLARARSNFTPLATM</sequence>
<dbReference type="AlphaFoldDB" id="A0A7J9MGL0"/>
<evidence type="ECO:0000313" key="1">
    <source>
        <dbReference type="EMBL" id="MBA0870275.1"/>
    </source>
</evidence>
<organism evidence="1 2">
    <name type="scientific">Gossypium schwendimanii</name>
    <name type="common">Cotton</name>
    <dbReference type="NCBI Taxonomy" id="34291"/>
    <lineage>
        <taxon>Eukaryota</taxon>
        <taxon>Viridiplantae</taxon>
        <taxon>Streptophyta</taxon>
        <taxon>Embryophyta</taxon>
        <taxon>Tracheophyta</taxon>
        <taxon>Spermatophyta</taxon>
        <taxon>Magnoliopsida</taxon>
        <taxon>eudicotyledons</taxon>
        <taxon>Gunneridae</taxon>
        <taxon>Pentapetalae</taxon>
        <taxon>rosids</taxon>
        <taxon>malvids</taxon>
        <taxon>Malvales</taxon>
        <taxon>Malvaceae</taxon>
        <taxon>Malvoideae</taxon>
        <taxon>Gossypium</taxon>
    </lineage>
</organism>
<keyword evidence="2" id="KW-1185">Reference proteome</keyword>
<protein>
    <submittedName>
        <fullName evidence="1">Uncharacterized protein</fullName>
    </submittedName>
</protein>
<dbReference type="Proteomes" id="UP000593576">
    <property type="component" value="Unassembled WGS sequence"/>
</dbReference>
<gene>
    <name evidence="1" type="ORF">Goshw_010284</name>
</gene>
<dbReference type="EMBL" id="JABFAF010000011">
    <property type="protein sequence ID" value="MBA0870275.1"/>
    <property type="molecule type" value="Genomic_DNA"/>
</dbReference>
<comment type="caution">
    <text evidence="1">The sequence shown here is derived from an EMBL/GenBank/DDBJ whole genome shotgun (WGS) entry which is preliminary data.</text>
</comment>
<name>A0A7J9MGL0_GOSSC</name>
<proteinExistence type="predicted"/>